<name>A0AAD6M9D7_9ROSI</name>
<evidence type="ECO:0000313" key="2">
    <source>
        <dbReference type="Proteomes" id="UP001164929"/>
    </source>
</evidence>
<proteinExistence type="predicted"/>
<keyword evidence="2" id="KW-1185">Reference proteome</keyword>
<evidence type="ECO:0000313" key="1">
    <source>
        <dbReference type="EMBL" id="KAJ6980865.1"/>
    </source>
</evidence>
<protein>
    <submittedName>
        <fullName evidence="1">Uncharacterized protein</fullName>
    </submittedName>
</protein>
<dbReference type="Proteomes" id="UP001164929">
    <property type="component" value="Chromosome 10"/>
</dbReference>
<dbReference type="EMBL" id="JAQIZT010000010">
    <property type="protein sequence ID" value="KAJ6980865.1"/>
    <property type="molecule type" value="Genomic_DNA"/>
</dbReference>
<dbReference type="AlphaFoldDB" id="A0AAD6M9D7"/>
<sequence length="103" mass="11565">MAHSVSTVGSLQLISTTHSQEFVTLQQHTTHLIEEYERLYMDYDELCRMAMDMRSQMGVVLRSLSSLVVCGSAGYIHTYTHAYSATIRDASHSSSLSSVQFQN</sequence>
<organism evidence="1 2">
    <name type="scientific">Populus alba x Populus x berolinensis</name>
    <dbReference type="NCBI Taxonomy" id="444605"/>
    <lineage>
        <taxon>Eukaryota</taxon>
        <taxon>Viridiplantae</taxon>
        <taxon>Streptophyta</taxon>
        <taxon>Embryophyta</taxon>
        <taxon>Tracheophyta</taxon>
        <taxon>Spermatophyta</taxon>
        <taxon>Magnoliopsida</taxon>
        <taxon>eudicotyledons</taxon>
        <taxon>Gunneridae</taxon>
        <taxon>Pentapetalae</taxon>
        <taxon>rosids</taxon>
        <taxon>fabids</taxon>
        <taxon>Malpighiales</taxon>
        <taxon>Salicaceae</taxon>
        <taxon>Saliceae</taxon>
        <taxon>Populus</taxon>
    </lineage>
</organism>
<gene>
    <name evidence="1" type="ORF">NC653_024281</name>
</gene>
<comment type="caution">
    <text evidence="1">The sequence shown here is derived from an EMBL/GenBank/DDBJ whole genome shotgun (WGS) entry which is preliminary data.</text>
</comment>
<reference evidence="1" key="1">
    <citation type="journal article" date="2023" name="Mol. Ecol. Resour.">
        <title>Chromosome-level genome assembly of a triploid poplar Populus alba 'Berolinensis'.</title>
        <authorList>
            <person name="Chen S."/>
            <person name="Yu Y."/>
            <person name="Wang X."/>
            <person name="Wang S."/>
            <person name="Zhang T."/>
            <person name="Zhou Y."/>
            <person name="He R."/>
            <person name="Meng N."/>
            <person name="Wang Y."/>
            <person name="Liu W."/>
            <person name="Liu Z."/>
            <person name="Liu J."/>
            <person name="Guo Q."/>
            <person name="Huang H."/>
            <person name="Sederoff R.R."/>
            <person name="Wang G."/>
            <person name="Qu G."/>
            <person name="Chen S."/>
        </authorList>
    </citation>
    <scope>NUCLEOTIDE SEQUENCE</scope>
    <source>
        <strain evidence="1">SC-2020</strain>
    </source>
</reference>
<accession>A0AAD6M9D7</accession>